<dbReference type="InterPro" id="IPR017985">
    <property type="entry name" value="MeTrfase_CN4_CS"/>
</dbReference>
<comment type="similarity">
    <text evidence="1">Belongs to the N(4)/N(6)-methyltransferase family. N(4) subfamily.</text>
</comment>
<keyword evidence="3 10" id="KW-0489">Methyltransferase</keyword>
<dbReference type="InterPro" id="IPR002941">
    <property type="entry name" value="DNA_methylase_N4/N6"/>
</dbReference>
<dbReference type="Pfam" id="PF01555">
    <property type="entry name" value="N6_N4_Mtase"/>
    <property type="match status" value="1"/>
</dbReference>
<dbReference type="PROSITE" id="PS00093">
    <property type="entry name" value="N4_MTASE"/>
    <property type="match status" value="1"/>
</dbReference>
<evidence type="ECO:0000256" key="2">
    <source>
        <dbReference type="ARBA" id="ARBA00012185"/>
    </source>
</evidence>
<feature type="domain" description="DNA methylase N-4/N-6" evidence="9">
    <location>
        <begin position="238"/>
        <end position="374"/>
    </location>
</feature>
<dbReference type="PATRIC" id="fig|286156.4.peg.3096"/>
<comment type="caution">
    <text evidence="10">The sequence shown here is derived from an EMBL/GenBank/DDBJ whole genome shotgun (WGS) entry which is preliminary data.</text>
</comment>
<evidence type="ECO:0000256" key="4">
    <source>
        <dbReference type="ARBA" id="ARBA00022679"/>
    </source>
</evidence>
<evidence type="ECO:0000256" key="3">
    <source>
        <dbReference type="ARBA" id="ARBA00022603"/>
    </source>
</evidence>
<evidence type="ECO:0000256" key="8">
    <source>
        <dbReference type="ARBA" id="ARBA00049120"/>
    </source>
</evidence>
<dbReference type="Gene3D" id="3.40.50.150">
    <property type="entry name" value="Vaccinia Virus protein VP39"/>
    <property type="match status" value="2"/>
</dbReference>
<keyword evidence="6" id="KW-0680">Restriction system</keyword>
<name>A0A1C0U2I4_9GAMM</name>
<dbReference type="EMBL" id="LOMY01000095">
    <property type="protein sequence ID" value="OCQ52101.1"/>
    <property type="molecule type" value="Genomic_DNA"/>
</dbReference>
<dbReference type="STRING" id="286156.Ppb6_02731"/>
<dbReference type="GO" id="GO:0015667">
    <property type="term" value="F:site-specific DNA-methyltransferase (cytosine-N4-specific) activity"/>
    <property type="evidence" value="ECO:0007669"/>
    <property type="project" value="UniProtKB-EC"/>
</dbReference>
<protein>
    <recommendedName>
        <fullName evidence="2">site-specific DNA-methyltransferase (cytosine-N(4)-specific)</fullName>
        <ecNumber evidence="2">2.1.1.113</ecNumber>
    </recommendedName>
</protein>
<dbReference type="EC" id="2.1.1.113" evidence="2"/>
<dbReference type="GO" id="GO:0032259">
    <property type="term" value="P:methylation"/>
    <property type="evidence" value="ECO:0007669"/>
    <property type="project" value="UniProtKB-KW"/>
</dbReference>
<keyword evidence="7" id="KW-0238">DNA-binding</keyword>
<dbReference type="GO" id="GO:0009307">
    <property type="term" value="P:DNA restriction-modification system"/>
    <property type="evidence" value="ECO:0007669"/>
    <property type="project" value="UniProtKB-KW"/>
</dbReference>
<sequence length="416" mass="47886">MVKCVKTLTLCNPKRITEEEYRAEWYSYYAGFSHTFVRDVLRKLNPAKDAIILDPWNGAGTTTLASALEGYEAIGIDLNPTMEIIARAKLSTKEDIKRALEIVKRLRVNTLPKNILNNDDYLLNWFSLNTENYFRYISNSVIKKRKPISTSETNSVILLALFNVARELVSKFIPSNPTWVKKAKKEEDKITICNKEIKKRVIEFLYKKIDTILDNDFSDKISLCCSSSTRTPVSDNTIDVIVTSPPYCTRIDYGIATSPELAVLFGNDPSKIDYVRRSLIGRTTIDKKTYEKTSFGNAADTILYKILNHNSHASSTYYYKNYKQYFYEIKKSISEIRRVLKVNGVFVCVVQDSYYKEIYCDLAEIFIEMAKNNNLQFISRKDFNAKLVMANIHKGTRKYRSNISAKESILVFKSIN</sequence>
<comment type="catalytic activity">
    <reaction evidence="8">
        <text>a 2'-deoxycytidine in DNA + S-adenosyl-L-methionine = an N(4)-methyl-2'-deoxycytidine in DNA + S-adenosyl-L-homocysteine + H(+)</text>
        <dbReference type="Rhea" id="RHEA:16857"/>
        <dbReference type="Rhea" id="RHEA-COMP:11369"/>
        <dbReference type="Rhea" id="RHEA-COMP:13674"/>
        <dbReference type="ChEBI" id="CHEBI:15378"/>
        <dbReference type="ChEBI" id="CHEBI:57856"/>
        <dbReference type="ChEBI" id="CHEBI:59789"/>
        <dbReference type="ChEBI" id="CHEBI:85452"/>
        <dbReference type="ChEBI" id="CHEBI:137933"/>
        <dbReference type="EC" id="2.1.1.113"/>
    </reaction>
</comment>
<proteinExistence type="inferred from homology"/>
<keyword evidence="4" id="KW-0808">Transferase</keyword>
<reference evidence="10 11" key="1">
    <citation type="submission" date="2015-12" db="EMBL/GenBank/DDBJ databases">
        <title>Genome comparisons provide insights into the role of secondary metabolites in the pathogenic phase of the Photorhabdus life cycle.</title>
        <authorList>
            <person name="Tobias N.J."/>
            <person name="Mishra B."/>
            <person name="Gupta D.K."/>
            <person name="Thines M."/>
            <person name="Stinear T.P."/>
            <person name="Bode H.B."/>
        </authorList>
    </citation>
    <scope>NUCLEOTIDE SEQUENCE [LARGE SCALE GENOMIC DNA]</scope>
    <source>
        <strain evidence="10 11">PB68.1</strain>
    </source>
</reference>
<evidence type="ECO:0000256" key="6">
    <source>
        <dbReference type="ARBA" id="ARBA00022747"/>
    </source>
</evidence>
<evidence type="ECO:0000313" key="10">
    <source>
        <dbReference type="EMBL" id="OCQ52101.1"/>
    </source>
</evidence>
<keyword evidence="5" id="KW-0949">S-adenosyl-L-methionine</keyword>
<accession>A0A1C0U2I4</accession>
<evidence type="ECO:0000256" key="1">
    <source>
        <dbReference type="ARBA" id="ARBA00010203"/>
    </source>
</evidence>
<gene>
    <name evidence="10" type="ORF">Ppb6_02731</name>
</gene>
<dbReference type="SUPFAM" id="SSF53335">
    <property type="entry name" value="S-adenosyl-L-methionine-dependent methyltransferases"/>
    <property type="match status" value="1"/>
</dbReference>
<evidence type="ECO:0000256" key="5">
    <source>
        <dbReference type="ARBA" id="ARBA00022691"/>
    </source>
</evidence>
<dbReference type="AlphaFoldDB" id="A0A1C0U2I4"/>
<organism evidence="10 11">
    <name type="scientific">Photorhabdus australis subsp. thailandensis</name>
    <dbReference type="NCBI Taxonomy" id="2805096"/>
    <lineage>
        <taxon>Bacteria</taxon>
        <taxon>Pseudomonadati</taxon>
        <taxon>Pseudomonadota</taxon>
        <taxon>Gammaproteobacteria</taxon>
        <taxon>Enterobacterales</taxon>
        <taxon>Morganellaceae</taxon>
        <taxon>Photorhabdus</taxon>
    </lineage>
</organism>
<keyword evidence="11" id="KW-1185">Reference proteome</keyword>
<dbReference type="Proteomes" id="UP000093476">
    <property type="component" value="Unassembled WGS sequence"/>
</dbReference>
<evidence type="ECO:0000256" key="7">
    <source>
        <dbReference type="ARBA" id="ARBA00023125"/>
    </source>
</evidence>
<dbReference type="GO" id="GO:0003677">
    <property type="term" value="F:DNA binding"/>
    <property type="evidence" value="ECO:0007669"/>
    <property type="project" value="UniProtKB-KW"/>
</dbReference>
<evidence type="ECO:0000313" key="11">
    <source>
        <dbReference type="Proteomes" id="UP000093476"/>
    </source>
</evidence>
<dbReference type="InterPro" id="IPR029063">
    <property type="entry name" value="SAM-dependent_MTases_sf"/>
</dbReference>
<dbReference type="GO" id="GO:0008170">
    <property type="term" value="F:N-methyltransferase activity"/>
    <property type="evidence" value="ECO:0007669"/>
    <property type="project" value="InterPro"/>
</dbReference>
<evidence type="ECO:0000259" key="9">
    <source>
        <dbReference type="Pfam" id="PF01555"/>
    </source>
</evidence>